<comment type="caution">
    <text evidence="1">The sequence shown here is derived from an EMBL/GenBank/DDBJ whole genome shotgun (WGS) entry which is preliminary data.</text>
</comment>
<accession>A0ACC0MDZ6</accession>
<name>A0ACC0MDZ6_RHOML</name>
<evidence type="ECO:0000313" key="1">
    <source>
        <dbReference type="EMBL" id="KAI8539283.1"/>
    </source>
</evidence>
<protein>
    <submittedName>
        <fullName evidence="1">Uncharacterized protein</fullName>
    </submittedName>
</protein>
<reference evidence="1" key="1">
    <citation type="submission" date="2022-02" db="EMBL/GenBank/DDBJ databases">
        <title>Plant Genome Project.</title>
        <authorList>
            <person name="Zhang R.-G."/>
        </authorList>
    </citation>
    <scope>NUCLEOTIDE SEQUENCE</scope>
    <source>
        <strain evidence="1">AT1</strain>
    </source>
</reference>
<dbReference type="Proteomes" id="UP001062846">
    <property type="component" value="Chromosome 9"/>
</dbReference>
<proteinExistence type="predicted"/>
<evidence type="ECO:0000313" key="2">
    <source>
        <dbReference type="Proteomes" id="UP001062846"/>
    </source>
</evidence>
<sequence>MTSSHFRRKDIISDLPRNIIESILQLMPVRDAARTSILSTKWRYIWTTISQLVLDNQFFEKTLRIKPIVQLELANAVEKILLLRNGPIQKFVLCLPVILFSGRSDIDHWILFLSRNGIKDFTLDNSTNTPYEMHSCIYSCRQLTQLKLINCILNPPRELSGFQNVIELHFGRVAFGKNMLRTLLSRSGLLEMLIIYDCSGIGHLNIHARNLKVFVLARNNGVESLSFVDTPKLWCCSIALGMKMESLLRGKTPSSLDFLADLPRVSNLHLDSFFLELLTADGGLRSHPTRFTLLRSLAFHTMTFSDVVVISCTLLLIQSCPNLTKLYIRFCPTTNTFEEQVVNYLEAPACMDQSEQTLAKLLSVNIDYLRGLKPQLLLIKLLLACSPKLETLFVGLSSQLNESEGFKISKELSQFRRLSPRAAVIY</sequence>
<keyword evidence="2" id="KW-1185">Reference proteome</keyword>
<organism evidence="1 2">
    <name type="scientific">Rhododendron molle</name>
    <name type="common">Chinese azalea</name>
    <name type="synonym">Azalea mollis</name>
    <dbReference type="NCBI Taxonomy" id="49168"/>
    <lineage>
        <taxon>Eukaryota</taxon>
        <taxon>Viridiplantae</taxon>
        <taxon>Streptophyta</taxon>
        <taxon>Embryophyta</taxon>
        <taxon>Tracheophyta</taxon>
        <taxon>Spermatophyta</taxon>
        <taxon>Magnoliopsida</taxon>
        <taxon>eudicotyledons</taxon>
        <taxon>Gunneridae</taxon>
        <taxon>Pentapetalae</taxon>
        <taxon>asterids</taxon>
        <taxon>Ericales</taxon>
        <taxon>Ericaceae</taxon>
        <taxon>Ericoideae</taxon>
        <taxon>Rhodoreae</taxon>
        <taxon>Rhododendron</taxon>
    </lineage>
</organism>
<gene>
    <name evidence="1" type="ORF">RHMOL_Rhmol09G0169700</name>
</gene>
<dbReference type="EMBL" id="CM046396">
    <property type="protein sequence ID" value="KAI8539283.1"/>
    <property type="molecule type" value="Genomic_DNA"/>
</dbReference>